<gene>
    <name evidence="12" type="ORF">FD24_GL002601</name>
</gene>
<name>A0A837R574_LACPE</name>
<dbReference type="GO" id="GO:0006207">
    <property type="term" value="P:'de novo' pyrimidine nucleobase biosynthetic process"/>
    <property type="evidence" value="ECO:0007669"/>
    <property type="project" value="InterPro"/>
</dbReference>
<evidence type="ECO:0000259" key="11">
    <source>
        <dbReference type="Pfam" id="PF02729"/>
    </source>
</evidence>
<dbReference type="Gene3D" id="3.40.50.1370">
    <property type="entry name" value="Aspartate/ornithine carbamoyltransferase"/>
    <property type="match status" value="2"/>
</dbReference>
<dbReference type="PRINTS" id="PR00101">
    <property type="entry name" value="ATCASE"/>
</dbReference>
<dbReference type="GO" id="GO:0005829">
    <property type="term" value="C:cytosol"/>
    <property type="evidence" value="ECO:0007669"/>
    <property type="project" value="TreeGrafter"/>
</dbReference>
<evidence type="ECO:0000256" key="7">
    <source>
        <dbReference type="ARBA" id="ARBA00048859"/>
    </source>
</evidence>
<dbReference type="SUPFAM" id="SSF53671">
    <property type="entry name" value="Aspartate/ornithine carbamoyltransferase"/>
    <property type="match status" value="1"/>
</dbReference>
<dbReference type="InterPro" id="IPR006131">
    <property type="entry name" value="Asp_carbamoyltransf_Asp/Orn-bd"/>
</dbReference>
<dbReference type="InterPro" id="IPR006130">
    <property type="entry name" value="Asp/Orn_carbamoylTrfase"/>
</dbReference>
<dbReference type="EMBL" id="AZCU01000041">
    <property type="protein sequence ID" value="KRK19386.1"/>
    <property type="molecule type" value="Genomic_DNA"/>
</dbReference>
<organism evidence="12 13">
    <name type="scientific">Lactiplantibacillus pentosus DSM 20314</name>
    <dbReference type="NCBI Taxonomy" id="1423791"/>
    <lineage>
        <taxon>Bacteria</taxon>
        <taxon>Bacillati</taxon>
        <taxon>Bacillota</taxon>
        <taxon>Bacilli</taxon>
        <taxon>Lactobacillales</taxon>
        <taxon>Lactobacillaceae</taxon>
        <taxon>Lactiplantibacillus</taxon>
    </lineage>
</organism>
<evidence type="ECO:0000259" key="10">
    <source>
        <dbReference type="Pfam" id="PF00185"/>
    </source>
</evidence>
<evidence type="ECO:0000256" key="3">
    <source>
        <dbReference type="ARBA" id="ARBA00013008"/>
    </source>
</evidence>
<accession>A0A837R574</accession>
<evidence type="ECO:0000256" key="1">
    <source>
        <dbReference type="ARBA" id="ARBA00004852"/>
    </source>
</evidence>
<dbReference type="AlphaFoldDB" id="A0A837R574"/>
<dbReference type="UniPathway" id="UPA00070">
    <property type="reaction ID" value="UER00116"/>
</dbReference>
<dbReference type="Pfam" id="PF02729">
    <property type="entry name" value="OTCace_N"/>
    <property type="match status" value="1"/>
</dbReference>
<evidence type="ECO:0000256" key="4">
    <source>
        <dbReference type="ARBA" id="ARBA00022679"/>
    </source>
</evidence>
<dbReference type="Pfam" id="PF00185">
    <property type="entry name" value="OTCace"/>
    <property type="match status" value="1"/>
</dbReference>
<dbReference type="PANTHER" id="PTHR45753:SF6">
    <property type="entry name" value="ASPARTATE CARBAMOYLTRANSFERASE"/>
    <property type="match status" value="1"/>
</dbReference>
<comment type="similarity">
    <text evidence="2">Belongs to the aspartate/ornithine carbamoyltransferase superfamily. ATCase family.</text>
</comment>
<dbReference type="PRINTS" id="PR00100">
    <property type="entry name" value="AOTCASE"/>
</dbReference>
<keyword evidence="5" id="KW-0665">Pyrimidine biosynthesis</keyword>
<evidence type="ECO:0000256" key="2">
    <source>
        <dbReference type="ARBA" id="ARBA00008896"/>
    </source>
</evidence>
<evidence type="ECO:0000313" key="13">
    <source>
        <dbReference type="Proteomes" id="UP000051020"/>
    </source>
</evidence>
<evidence type="ECO:0000256" key="6">
    <source>
        <dbReference type="ARBA" id="ARBA00043884"/>
    </source>
</evidence>
<evidence type="ECO:0000256" key="5">
    <source>
        <dbReference type="ARBA" id="ARBA00022975"/>
    </source>
</evidence>
<dbReference type="PROSITE" id="PS00097">
    <property type="entry name" value="CARBAMOYLTRANSFERASE"/>
    <property type="match status" value="1"/>
</dbReference>
<comment type="catalytic activity">
    <reaction evidence="7">
        <text>carbamoyl phosphate + L-aspartate = N-carbamoyl-L-aspartate + phosphate + H(+)</text>
        <dbReference type="Rhea" id="RHEA:20013"/>
        <dbReference type="ChEBI" id="CHEBI:15378"/>
        <dbReference type="ChEBI" id="CHEBI:29991"/>
        <dbReference type="ChEBI" id="CHEBI:32814"/>
        <dbReference type="ChEBI" id="CHEBI:43474"/>
        <dbReference type="ChEBI" id="CHEBI:58228"/>
        <dbReference type="EC" id="2.1.3.2"/>
    </reaction>
</comment>
<dbReference type="Proteomes" id="UP000051020">
    <property type="component" value="Unassembled WGS sequence"/>
</dbReference>
<feature type="domain" description="Aspartate/ornithine carbamoyltransferase Asp/Orn-binding" evidence="10">
    <location>
        <begin position="156"/>
        <end position="305"/>
    </location>
</feature>
<comment type="function">
    <text evidence="6">Catalyzes the condensation of carbamoyl phosphate and aspartate to form carbamoyl aspartate and inorganic phosphate, the committed step in the de novo pyrimidine nucleotide biosynthesis pathway.</text>
</comment>
<dbReference type="NCBIfam" id="TIGR00670">
    <property type="entry name" value="asp_carb_tr"/>
    <property type="match status" value="1"/>
</dbReference>
<keyword evidence="4 9" id="KW-0808">Transferase</keyword>
<dbReference type="GO" id="GO:0044205">
    <property type="term" value="P:'de novo' UMP biosynthetic process"/>
    <property type="evidence" value="ECO:0007669"/>
    <property type="project" value="UniProtKB-UniPathway"/>
</dbReference>
<comment type="caution">
    <text evidence="12">The sequence shown here is derived from an EMBL/GenBank/DDBJ whole genome shotgun (WGS) entry which is preliminary data.</text>
</comment>
<dbReference type="InterPro" id="IPR036901">
    <property type="entry name" value="Asp/Orn_carbamoylTrfase_sf"/>
</dbReference>
<evidence type="ECO:0000256" key="9">
    <source>
        <dbReference type="RuleBase" id="RU003634"/>
    </source>
</evidence>
<protein>
    <recommendedName>
        <fullName evidence="3 8">Aspartate carbamoyltransferase</fullName>
        <ecNumber evidence="3 8">2.1.3.2</ecNumber>
    </recommendedName>
</protein>
<evidence type="ECO:0000256" key="8">
    <source>
        <dbReference type="NCBIfam" id="TIGR00670"/>
    </source>
</evidence>
<dbReference type="GO" id="GO:0016597">
    <property type="term" value="F:amino acid binding"/>
    <property type="evidence" value="ECO:0007669"/>
    <property type="project" value="InterPro"/>
</dbReference>
<feature type="domain" description="Aspartate/ornithine carbamoyltransferase carbamoyl-P binding" evidence="11">
    <location>
        <begin position="10"/>
        <end position="149"/>
    </location>
</feature>
<dbReference type="PANTHER" id="PTHR45753">
    <property type="entry name" value="ORNITHINE CARBAMOYLTRANSFERASE, MITOCHONDRIAL"/>
    <property type="match status" value="1"/>
</dbReference>
<sequence length="315" mass="35190">MTFWRLKMLNFTKNTDLSVSETLSLLRRAHSIANHDVTVLHELDGMQMASLFYEPSTRTRLSFASAMNALGGSTIGFESSSSASVAKGESLADTIRVASQYADLIVLRHPDISAPDIALANSSVPLINAGNGADLHPTQTLADLMTIYENKKTLSGLHLTFAGDLKYGRTVHSLVKELLRFGNNTFTFVSPDELRIPNELRTKLTNTNTLFYEEQSIQTGIHSADIIYLTRIQTERFPQSLIKKSPTELTQVENFKPTDLDANTLLMHPLPRGTELPREFDVLPQAKYFDQVRFGKYARMALIELLISKHTSNTK</sequence>
<comment type="pathway">
    <text evidence="1">Pyrimidine metabolism; UMP biosynthesis via de novo pathway; (S)-dihydroorotate from bicarbonate: step 2/3.</text>
</comment>
<evidence type="ECO:0000313" key="12">
    <source>
        <dbReference type="EMBL" id="KRK19386.1"/>
    </source>
</evidence>
<proteinExistence type="inferred from homology"/>
<dbReference type="InterPro" id="IPR002082">
    <property type="entry name" value="Asp_carbamoyltransf"/>
</dbReference>
<dbReference type="GO" id="GO:0006520">
    <property type="term" value="P:amino acid metabolic process"/>
    <property type="evidence" value="ECO:0007669"/>
    <property type="project" value="InterPro"/>
</dbReference>
<dbReference type="EC" id="2.1.3.2" evidence="3 8"/>
<reference evidence="12 13" key="1">
    <citation type="journal article" date="2015" name="Genome Announc.">
        <title>Expanding the biotechnology potential of lactobacilli through comparative genomics of 213 strains and associated genera.</title>
        <authorList>
            <person name="Sun Z."/>
            <person name="Harris H.M."/>
            <person name="McCann A."/>
            <person name="Guo C."/>
            <person name="Argimon S."/>
            <person name="Zhang W."/>
            <person name="Yang X."/>
            <person name="Jeffery I.B."/>
            <person name="Cooney J.C."/>
            <person name="Kagawa T.F."/>
            <person name="Liu W."/>
            <person name="Song Y."/>
            <person name="Salvetti E."/>
            <person name="Wrobel A."/>
            <person name="Rasinkangas P."/>
            <person name="Parkhill J."/>
            <person name="Rea M.C."/>
            <person name="O'Sullivan O."/>
            <person name="Ritari J."/>
            <person name="Douillard F.P."/>
            <person name="Paul Ross R."/>
            <person name="Yang R."/>
            <person name="Briner A.E."/>
            <person name="Felis G.E."/>
            <person name="de Vos W.M."/>
            <person name="Barrangou R."/>
            <person name="Klaenhammer T.R."/>
            <person name="Caufield P.W."/>
            <person name="Cui Y."/>
            <person name="Zhang H."/>
            <person name="O'Toole P.W."/>
        </authorList>
    </citation>
    <scope>NUCLEOTIDE SEQUENCE [LARGE SCALE GENOMIC DNA]</scope>
    <source>
        <strain evidence="12 13">DSM 20314</strain>
    </source>
</reference>
<dbReference type="InterPro" id="IPR006132">
    <property type="entry name" value="Asp/Orn_carbamoyltranf_P-bd"/>
</dbReference>
<dbReference type="GO" id="GO:0004070">
    <property type="term" value="F:aspartate carbamoyltransferase activity"/>
    <property type="evidence" value="ECO:0007669"/>
    <property type="project" value="UniProtKB-UniRule"/>
</dbReference>